<protein>
    <submittedName>
        <fullName evidence="4">Glycosyl hydrolase family 25</fullName>
    </submittedName>
</protein>
<dbReference type="GO" id="GO:0016052">
    <property type="term" value="P:carbohydrate catabolic process"/>
    <property type="evidence" value="ECO:0007669"/>
    <property type="project" value="TreeGrafter"/>
</dbReference>
<keyword evidence="4" id="KW-0378">Hydrolase</keyword>
<feature type="transmembrane region" description="Helical" evidence="3">
    <location>
        <begin position="12"/>
        <end position="31"/>
    </location>
</feature>
<organism evidence="4 5">
    <name type="scientific">Prevotella aurantiaca</name>
    <dbReference type="NCBI Taxonomy" id="596085"/>
    <lineage>
        <taxon>Bacteria</taxon>
        <taxon>Pseudomonadati</taxon>
        <taxon>Bacteroidota</taxon>
        <taxon>Bacteroidia</taxon>
        <taxon>Bacteroidales</taxon>
        <taxon>Prevotellaceae</taxon>
        <taxon>Prevotella</taxon>
    </lineage>
</organism>
<dbReference type="PROSITE" id="PS51904">
    <property type="entry name" value="GLYCOSYL_HYDROL_F25_2"/>
    <property type="match status" value="1"/>
</dbReference>
<sequence length="583" mass="67015">MARWHFTKRQYSIAGAVLSLFLLAFVVYRLLPPTQKDIDESAVIVEQQAYYQLEVNGKPTIYFADYKKSELIGGVINKDSIRTRKVRTRGYWVNRFPILPSCFGRIVTKWGNKPSNILKLSSNALHKVLANELETADAELSGLQTQHNELGYYMRVHNVSDYGYNKVADYNRHVERQRDSLQTVIRVLQTIPTNAQLRVKQINRYTVLRTSSNKTPLVCNRLAIYEDNGNLLLQTAKRLTPIGTTTLIGIDRAQEELAKVSQSTEMALNKPLQRGIPDSLGYYVGEIKQGKPNGYGQHFGNNGSFYDGHWNDGKPNGFGFYIAPHEYLQVGEWKEGVFKGERISHHHERIYGIDISKHQHEKGSKHFTIDWNKLRITDLGKISAKEIRGKVDYPIAFMYIKSTEGCTVLNSYYKDDYAQTRKRNIRVGTYHFFSTTSAGSDQARYFLKSSLFCKGDLPPVLDVEPSDAQIEQMGGAEVMFKQIRDWLTVVYRATGVRPILYVSQMFTKRYLPLAVDLQGEYFVWIARYGEYKPELKLTYWQLSPDGRVQGIHGDVDINVFNGYKSQYEEFLRKHCIKKDIAVR</sequence>
<dbReference type="Pfam" id="PF01183">
    <property type="entry name" value="Glyco_hydro_25"/>
    <property type="match status" value="1"/>
</dbReference>
<name>A0A930HN60_9BACT</name>
<dbReference type="RefSeq" id="WP_273160702.1">
    <property type="nucleotide sequence ID" value="NZ_JABZSJ010000051.1"/>
</dbReference>
<evidence type="ECO:0000256" key="2">
    <source>
        <dbReference type="ARBA" id="ARBA00022737"/>
    </source>
</evidence>
<evidence type="ECO:0000313" key="4">
    <source>
        <dbReference type="EMBL" id="MBF1384902.1"/>
    </source>
</evidence>
<dbReference type="GO" id="GO:0009253">
    <property type="term" value="P:peptidoglycan catabolic process"/>
    <property type="evidence" value="ECO:0007669"/>
    <property type="project" value="InterPro"/>
</dbReference>
<evidence type="ECO:0000256" key="1">
    <source>
        <dbReference type="ARBA" id="ARBA00010646"/>
    </source>
</evidence>
<keyword evidence="2" id="KW-0677">Repeat</keyword>
<dbReference type="PANTHER" id="PTHR34135:SF2">
    <property type="entry name" value="LYSOZYME"/>
    <property type="match status" value="1"/>
</dbReference>
<dbReference type="InterPro" id="IPR003409">
    <property type="entry name" value="MORN"/>
</dbReference>
<reference evidence="4" key="1">
    <citation type="submission" date="2020-04" db="EMBL/GenBank/DDBJ databases">
        <title>Deep metagenomics examines the oral microbiome during advanced dental caries in children, revealing novel taxa and co-occurrences with host molecules.</title>
        <authorList>
            <person name="Baker J.L."/>
            <person name="Morton J.T."/>
            <person name="Dinis M."/>
            <person name="Alvarez R."/>
            <person name="Tran N.C."/>
            <person name="Knight R."/>
            <person name="Edlund A."/>
        </authorList>
    </citation>
    <scope>NUCLEOTIDE SEQUENCE</scope>
    <source>
        <strain evidence="4">JCVI_44_bin.5</strain>
    </source>
</reference>
<evidence type="ECO:0000256" key="3">
    <source>
        <dbReference type="SAM" id="Phobius"/>
    </source>
</evidence>
<keyword evidence="3" id="KW-1133">Transmembrane helix</keyword>
<dbReference type="AlphaFoldDB" id="A0A930HN60"/>
<dbReference type="Pfam" id="PF02493">
    <property type="entry name" value="MORN"/>
    <property type="match status" value="2"/>
</dbReference>
<keyword evidence="3" id="KW-0472">Membrane</keyword>
<dbReference type="Proteomes" id="UP000771736">
    <property type="component" value="Unassembled WGS sequence"/>
</dbReference>
<dbReference type="Gene3D" id="2.20.110.10">
    <property type="entry name" value="Histone H3 K4-specific methyltransferase SET7/9 N-terminal domain"/>
    <property type="match status" value="1"/>
</dbReference>
<dbReference type="InterPro" id="IPR017853">
    <property type="entry name" value="GH"/>
</dbReference>
<gene>
    <name evidence="4" type="ORF">HXN26_08675</name>
</gene>
<comment type="similarity">
    <text evidence="1">Belongs to the glycosyl hydrolase 25 family.</text>
</comment>
<dbReference type="EMBL" id="JABZSJ010000051">
    <property type="protein sequence ID" value="MBF1384902.1"/>
    <property type="molecule type" value="Genomic_DNA"/>
</dbReference>
<comment type="caution">
    <text evidence="4">The sequence shown here is derived from an EMBL/GenBank/DDBJ whole genome shotgun (WGS) entry which is preliminary data.</text>
</comment>
<dbReference type="GO" id="GO:0016998">
    <property type="term" value="P:cell wall macromolecule catabolic process"/>
    <property type="evidence" value="ECO:0007669"/>
    <property type="project" value="InterPro"/>
</dbReference>
<dbReference type="GO" id="GO:0003796">
    <property type="term" value="F:lysozyme activity"/>
    <property type="evidence" value="ECO:0007669"/>
    <property type="project" value="InterPro"/>
</dbReference>
<proteinExistence type="inferred from homology"/>
<accession>A0A930HN60</accession>
<keyword evidence="3" id="KW-0812">Transmembrane</keyword>
<evidence type="ECO:0000313" key="5">
    <source>
        <dbReference type="Proteomes" id="UP000771736"/>
    </source>
</evidence>
<dbReference type="Gene3D" id="3.20.20.80">
    <property type="entry name" value="Glycosidases"/>
    <property type="match status" value="1"/>
</dbReference>
<dbReference type="PANTHER" id="PTHR34135">
    <property type="entry name" value="LYSOZYME"/>
    <property type="match status" value="1"/>
</dbReference>
<dbReference type="InterPro" id="IPR002053">
    <property type="entry name" value="Glyco_hydro_25"/>
</dbReference>
<dbReference type="SUPFAM" id="SSF51445">
    <property type="entry name" value="(Trans)glycosidases"/>
    <property type="match status" value="1"/>
</dbReference>
<dbReference type="SUPFAM" id="SSF82185">
    <property type="entry name" value="Histone H3 K4-specific methyltransferase SET7/9 N-terminal domain"/>
    <property type="match status" value="1"/>
</dbReference>